<evidence type="ECO:0000259" key="2">
    <source>
        <dbReference type="Pfam" id="PF13240"/>
    </source>
</evidence>
<dbReference type="RefSeq" id="WP_055284111.1">
    <property type="nucleotide sequence ID" value="NZ_CZAY01000019.1"/>
</dbReference>
<evidence type="ECO:0000313" key="4">
    <source>
        <dbReference type="Proteomes" id="UP000095485"/>
    </source>
</evidence>
<feature type="transmembrane region" description="Helical" evidence="1">
    <location>
        <begin position="62"/>
        <end position="82"/>
    </location>
</feature>
<accession>A0A174SIJ4</accession>
<dbReference type="Proteomes" id="UP000095485">
    <property type="component" value="Unassembled WGS sequence"/>
</dbReference>
<dbReference type="GeneID" id="96229696"/>
<dbReference type="AlphaFoldDB" id="A0A174SIJ4"/>
<name>A0A174SIJ4_9FIRM</name>
<keyword evidence="1" id="KW-0472">Membrane</keyword>
<dbReference type="InterPro" id="IPR026870">
    <property type="entry name" value="Zinc_ribbon_dom"/>
</dbReference>
<dbReference type="Pfam" id="PF13240">
    <property type="entry name" value="Zn_Ribbon_1"/>
    <property type="match status" value="1"/>
</dbReference>
<dbReference type="EMBL" id="CZAY01000019">
    <property type="protein sequence ID" value="CUP95737.1"/>
    <property type="molecule type" value="Genomic_DNA"/>
</dbReference>
<feature type="domain" description="Zinc-ribbon" evidence="2">
    <location>
        <begin position="2"/>
        <end position="23"/>
    </location>
</feature>
<evidence type="ECO:0000256" key="1">
    <source>
        <dbReference type="SAM" id="Phobius"/>
    </source>
</evidence>
<evidence type="ECO:0000313" key="3">
    <source>
        <dbReference type="EMBL" id="CUP95737.1"/>
    </source>
</evidence>
<proteinExistence type="predicted"/>
<organism evidence="3 4">
    <name type="scientific">Dorea longicatena</name>
    <dbReference type="NCBI Taxonomy" id="88431"/>
    <lineage>
        <taxon>Bacteria</taxon>
        <taxon>Bacillati</taxon>
        <taxon>Bacillota</taxon>
        <taxon>Clostridia</taxon>
        <taxon>Lachnospirales</taxon>
        <taxon>Lachnospiraceae</taxon>
        <taxon>Dorea</taxon>
    </lineage>
</organism>
<gene>
    <name evidence="3" type="ORF">ERS852526_02416</name>
</gene>
<reference evidence="3 4" key="1">
    <citation type="submission" date="2015-09" db="EMBL/GenBank/DDBJ databases">
        <authorList>
            <consortium name="Pathogen Informatics"/>
        </authorList>
    </citation>
    <scope>NUCLEOTIDE SEQUENCE [LARGE SCALE GENOMIC DNA]</scope>
    <source>
        <strain evidence="3 4">2789STDY5834914</strain>
    </source>
</reference>
<keyword evidence="1" id="KW-0812">Transmembrane</keyword>
<sequence length="250" mass="28512">MFCKYCGKEIKGSEKFCPNCGKNVKSEENEMTNNQNASGSSYDYANNITTKGQKTKSKKKRIFIIVIAVVVVLGVFVAVRLMKANKEAQNTINTLCQFTDEIKSDDSYSFNYKHMWEIKYVEENEFVSFYDADAGYYVASALGGSDIENDGTFTYDFSDNDFRIYLDYETPSGELTIINYSVDDDEFTLMIDGERRNPTKEFDQKLRETGLIEDIFNDDLDKFEQNLQENGLSLGDVSSVSYNDVKSKSQ</sequence>
<protein>
    <submittedName>
        <fullName evidence="3">Predicted membrane protein</fullName>
    </submittedName>
</protein>
<keyword evidence="1" id="KW-1133">Transmembrane helix</keyword>